<evidence type="ECO:0000259" key="6">
    <source>
        <dbReference type="PROSITE" id="PS50850"/>
    </source>
</evidence>
<dbReference type="STRING" id="1796646.A4V02_00265"/>
<dbReference type="InterPro" id="IPR036259">
    <property type="entry name" value="MFS_trans_sf"/>
</dbReference>
<feature type="domain" description="Major facilitator superfamily (MFS) profile" evidence="6">
    <location>
        <begin position="52"/>
        <end position="470"/>
    </location>
</feature>
<dbReference type="GO" id="GO:0035435">
    <property type="term" value="P:phosphate ion transmembrane transport"/>
    <property type="evidence" value="ECO:0007669"/>
    <property type="project" value="TreeGrafter"/>
</dbReference>
<protein>
    <submittedName>
        <fullName evidence="7">MFS transporter</fullName>
    </submittedName>
</protein>
<feature type="transmembrane region" description="Helical" evidence="5">
    <location>
        <begin position="48"/>
        <end position="65"/>
    </location>
</feature>
<feature type="transmembrane region" description="Helical" evidence="5">
    <location>
        <begin position="407"/>
        <end position="428"/>
    </location>
</feature>
<dbReference type="Pfam" id="PF07690">
    <property type="entry name" value="MFS_1"/>
    <property type="match status" value="1"/>
</dbReference>
<evidence type="ECO:0000256" key="5">
    <source>
        <dbReference type="SAM" id="Phobius"/>
    </source>
</evidence>
<feature type="transmembrane region" description="Helical" evidence="5">
    <location>
        <begin position="314"/>
        <end position="333"/>
    </location>
</feature>
<dbReference type="PIRSF" id="PIRSF002808">
    <property type="entry name" value="Hexose_phosphate_transp"/>
    <property type="match status" value="1"/>
</dbReference>
<keyword evidence="3 5" id="KW-1133">Transmembrane helix</keyword>
<dbReference type="SUPFAM" id="SSF103473">
    <property type="entry name" value="MFS general substrate transporter"/>
    <property type="match status" value="1"/>
</dbReference>
<dbReference type="PROSITE" id="PS50850">
    <property type="entry name" value="MFS"/>
    <property type="match status" value="1"/>
</dbReference>
<feature type="transmembrane region" description="Helical" evidence="5">
    <location>
        <begin position="218"/>
        <end position="236"/>
    </location>
</feature>
<feature type="transmembrane region" description="Helical" evidence="5">
    <location>
        <begin position="186"/>
        <end position="212"/>
    </location>
</feature>
<reference evidence="8" key="1">
    <citation type="submission" date="2016-04" db="EMBL/GenBank/DDBJ databases">
        <title>Complete Genome Sequences of Twelve Strains of a Stable Defined Moderately Diverse Mouse Microbiota 2 (sDMDMm2).</title>
        <authorList>
            <person name="Uchimura Y."/>
            <person name="Wyss M."/>
            <person name="Brugiroux S."/>
            <person name="Limenitakis J.P."/>
            <person name="Stecher B."/>
            <person name="McCoy K.D."/>
            <person name="Macpherson A.J."/>
        </authorList>
    </citation>
    <scope>NUCLEOTIDE SEQUENCE [LARGE SCALE GENOMIC DNA]</scope>
    <source>
        <strain evidence="8">YL27</strain>
    </source>
</reference>
<dbReference type="GO" id="GO:0061513">
    <property type="term" value="F:glucose 6-phosphate:phosphate antiporter activity"/>
    <property type="evidence" value="ECO:0007669"/>
    <property type="project" value="TreeGrafter"/>
</dbReference>
<feature type="transmembrane region" description="Helical" evidence="5">
    <location>
        <begin position="118"/>
        <end position="139"/>
    </location>
</feature>
<evidence type="ECO:0000256" key="3">
    <source>
        <dbReference type="ARBA" id="ARBA00022989"/>
    </source>
</evidence>
<evidence type="ECO:0000256" key="2">
    <source>
        <dbReference type="ARBA" id="ARBA00022692"/>
    </source>
</evidence>
<evidence type="ECO:0000256" key="4">
    <source>
        <dbReference type="ARBA" id="ARBA00023136"/>
    </source>
</evidence>
<dbReference type="InterPro" id="IPR011701">
    <property type="entry name" value="MFS"/>
</dbReference>
<dbReference type="InterPro" id="IPR020846">
    <property type="entry name" value="MFS_dom"/>
</dbReference>
<accession>A0A1Z2XFG9</accession>
<keyword evidence="4 5" id="KW-0472">Membrane</keyword>
<dbReference type="OrthoDB" id="9766638at2"/>
<dbReference type="GO" id="GO:0005886">
    <property type="term" value="C:plasma membrane"/>
    <property type="evidence" value="ECO:0007669"/>
    <property type="project" value="TreeGrafter"/>
</dbReference>
<feature type="transmembrane region" description="Helical" evidence="5">
    <location>
        <begin position="345"/>
        <end position="363"/>
    </location>
</feature>
<dbReference type="EMBL" id="CP015402">
    <property type="protein sequence ID" value="ANU62333.1"/>
    <property type="molecule type" value="Genomic_DNA"/>
</dbReference>
<dbReference type="PANTHER" id="PTHR43826">
    <property type="entry name" value="GLUCOSE-6-PHOSPHATE EXCHANGER SLC37A4"/>
    <property type="match status" value="1"/>
</dbReference>
<accession>A0A1B1S6A5</accession>
<dbReference type="KEGG" id="pary:A4V02_00265"/>
<feature type="transmembrane region" description="Helical" evidence="5">
    <location>
        <begin position="145"/>
        <end position="165"/>
    </location>
</feature>
<proteinExistence type="predicted"/>
<feature type="transmembrane region" description="Helical" evidence="5">
    <location>
        <begin position="369"/>
        <end position="395"/>
    </location>
</feature>
<feature type="transmembrane region" description="Helical" evidence="5">
    <location>
        <begin position="271"/>
        <end position="294"/>
    </location>
</feature>
<comment type="subcellular location">
    <subcellularLocation>
        <location evidence="1">Endomembrane system</location>
        <topology evidence="1">Multi-pass membrane protein</topology>
    </subcellularLocation>
</comment>
<evidence type="ECO:0000313" key="7">
    <source>
        <dbReference type="EMBL" id="ANU62333.1"/>
    </source>
</evidence>
<dbReference type="InterPro" id="IPR051337">
    <property type="entry name" value="OPA_Antiporter"/>
</dbReference>
<dbReference type="GO" id="GO:0012505">
    <property type="term" value="C:endomembrane system"/>
    <property type="evidence" value="ECO:0007669"/>
    <property type="project" value="UniProtKB-SubCell"/>
</dbReference>
<keyword evidence="2 5" id="KW-0812">Transmembrane</keyword>
<dbReference type="GeneID" id="65535269"/>
<gene>
    <name evidence="7" type="ORF">A4V02_00265</name>
</gene>
<dbReference type="PANTHER" id="PTHR43826:SF7">
    <property type="entry name" value="PROTEIN UHPC, PUTATIVE-RELATED"/>
    <property type="match status" value="1"/>
</dbReference>
<feature type="transmembrane region" description="Helical" evidence="5">
    <location>
        <begin position="85"/>
        <end position="106"/>
    </location>
</feature>
<keyword evidence="8" id="KW-1185">Reference proteome</keyword>
<name>A0A1B1S6A5_9BACT</name>
<dbReference type="Proteomes" id="UP000186351">
    <property type="component" value="Chromosome"/>
</dbReference>
<dbReference type="InterPro" id="IPR000849">
    <property type="entry name" value="Sugar_P_transporter"/>
</dbReference>
<dbReference type="Gene3D" id="1.20.1250.20">
    <property type="entry name" value="MFS general substrate transporter like domains"/>
    <property type="match status" value="2"/>
</dbReference>
<evidence type="ECO:0000256" key="1">
    <source>
        <dbReference type="ARBA" id="ARBA00004127"/>
    </source>
</evidence>
<dbReference type="RefSeq" id="WP_068959733.1">
    <property type="nucleotide sequence ID" value="NZ_CANAKJ010000015.1"/>
</dbReference>
<feature type="transmembrane region" description="Helical" evidence="5">
    <location>
        <begin position="448"/>
        <end position="466"/>
    </location>
</feature>
<organism evidence="7 8">
    <name type="scientific">Muribaculum intestinale</name>
    <dbReference type="NCBI Taxonomy" id="1796646"/>
    <lineage>
        <taxon>Bacteria</taxon>
        <taxon>Pseudomonadati</taxon>
        <taxon>Bacteroidota</taxon>
        <taxon>Bacteroidia</taxon>
        <taxon>Bacteroidales</taxon>
        <taxon>Muribaculaceae</taxon>
        <taxon>Muribaculum</taxon>
    </lineage>
</organism>
<sequence>MPTDTATIGATGSRSIFSRIASFYSISPTADEREFPSDEARTKFYKKLRLQAFFAATIGYSLYYVCRTSLNVMKKPIIDSGALDATQLGIISSALLFAYAIGKFVNGFIADYCNIKRFMATGLIISALANAFMGMMGIASSAIPGAVMCTCFAIMWCFNGWAQSMGAPPAIISLSRWFPLKERGTYYGFFSASHNLGEFFSFLFVGSIVAVAGWQSGFFGSAIAGAIGIALVIFFLHDHPGAHGLPSIEALSGEKKGKDDKMSTKDIQKMVLRTPAVWVLAAASAFMYISRYAINGWGMLFLQEQKGFTDVEALSIISINALLGIAGTVLSGWFSDKLFKGDRQIPALIFGVLNATALALFLFGGNAMWINILSMILFGIAIGVLICFLGGLMAVDIVPRRATGAALGVVGIASYVAAGIQDVASGWLINDNITVVDGVNHYNFTPVAIFWLGASIISFLLPLLNLRHKVDHSE</sequence>
<dbReference type="AlphaFoldDB" id="A0A1B1S6A5"/>
<evidence type="ECO:0000313" key="8">
    <source>
        <dbReference type="Proteomes" id="UP000186351"/>
    </source>
</evidence>